<dbReference type="PANTHER" id="PTHR13369:SF0">
    <property type="entry name" value="GLUTATHIONE S-TRANSFERASE C-TERMINAL DOMAIN-CONTAINING PROTEIN"/>
    <property type="match status" value="1"/>
</dbReference>
<gene>
    <name evidence="2" type="ORF">FRACYDRAFT_268782</name>
</gene>
<sequence length="338" mass="36711">MLGGKIRMGTQRGERKRAAVETFLTVVQTIILGKEIVDNDDDDDNNSKSINNKNVIADLGCGAGNLSIPLAWWLNKLNFKILGVDINGQALTMLQKRAHNLGIDVETLQADLLTLMSDDDSTTNTAGGDGGDTKDIVDVDSNLLIDDKKKNQLHNCAAVVSLHACGAASDLSMSVAVGNDLPFVISPCCIGKISTQRTSSATAHKTGMMPPIQVLSSSERSGAPSAMISYPRSTWLNEAVSFEEYQMLAAAADYGVGGESNKEIEEAINEQEVARRRRCKISKKIIEIDRLQWAKEHGYYIRLLELPRIGLLYPKRELLLGAKEGSTAAIRISQLPTV</sequence>
<reference evidence="2 3" key="1">
    <citation type="submission" date="2016-09" db="EMBL/GenBank/DDBJ databases">
        <title>Extensive genetic diversity and differential bi-allelic expression allows diatom success in the polar Southern Ocean.</title>
        <authorList>
            <consortium name="DOE Joint Genome Institute"/>
            <person name="Mock T."/>
            <person name="Otillar R.P."/>
            <person name="Strauss J."/>
            <person name="Dupont C."/>
            <person name="Frickenhaus S."/>
            <person name="Maumus F."/>
            <person name="Mcmullan M."/>
            <person name="Sanges R."/>
            <person name="Schmutz J."/>
            <person name="Toseland A."/>
            <person name="Valas R."/>
            <person name="Veluchamy A."/>
            <person name="Ward B.J."/>
            <person name="Allen A."/>
            <person name="Barry K."/>
            <person name="Falciatore A."/>
            <person name="Ferrante M."/>
            <person name="Fortunato A.E."/>
            <person name="Gloeckner G."/>
            <person name="Gruber A."/>
            <person name="Hipkin R."/>
            <person name="Janech M."/>
            <person name="Kroth P."/>
            <person name="Leese F."/>
            <person name="Lindquist E."/>
            <person name="Lyon B.R."/>
            <person name="Martin J."/>
            <person name="Mayer C."/>
            <person name="Parker M."/>
            <person name="Quesneville H."/>
            <person name="Raymond J."/>
            <person name="Uhlig C."/>
            <person name="Valentin K.U."/>
            <person name="Worden A.Z."/>
            <person name="Armbrust E.V."/>
            <person name="Bowler C."/>
            <person name="Green B."/>
            <person name="Moulton V."/>
            <person name="Van Oosterhout C."/>
            <person name="Grigoriev I."/>
        </authorList>
    </citation>
    <scope>NUCLEOTIDE SEQUENCE [LARGE SCALE GENOMIC DNA]</scope>
    <source>
        <strain evidence="2 3">CCMP1102</strain>
    </source>
</reference>
<evidence type="ECO:0000313" key="2">
    <source>
        <dbReference type="EMBL" id="OEU17724.1"/>
    </source>
</evidence>
<dbReference type="CDD" id="cd02440">
    <property type="entry name" value="AdoMet_MTases"/>
    <property type="match status" value="1"/>
</dbReference>
<dbReference type="EMBL" id="KV784357">
    <property type="protein sequence ID" value="OEU17724.1"/>
    <property type="molecule type" value="Genomic_DNA"/>
</dbReference>
<dbReference type="Gene3D" id="3.40.50.150">
    <property type="entry name" value="Vaccinia Virus protein VP39"/>
    <property type="match status" value="1"/>
</dbReference>
<dbReference type="InterPro" id="IPR025714">
    <property type="entry name" value="Methyltranfer_dom"/>
</dbReference>
<evidence type="ECO:0000259" key="1">
    <source>
        <dbReference type="Pfam" id="PF13679"/>
    </source>
</evidence>
<protein>
    <recommendedName>
        <fullName evidence="1">Methyltransferase domain-containing protein</fullName>
    </recommendedName>
</protein>
<organism evidence="2 3">
    <name type="scientific">Fragilariopsis cylindrus CCMP1102</name>
    <dbReference type="NCBI Taxonomy" id="635003"/>
    <lineage>
        <taxon>Eukaryota</taxon>
        <taxon>Sar</taxon>
        <taxon>Stramenopiles</taxon>
        <taxon>Ochrophyta</taxon>
        <taxon>Bacillariophyta</taxon>
        <taxon>Bacillariophyceae</taxon>
        <taxon>Bacillariophycidae</taxon>
        <taxon>Bacillariales</taxon>
        <taxon>Bacillariaceae</taxon>
        <taxon>Fragilariopsis</taxon>
    </lineage>
</organism>
<dbReference type="Pfam" id="PF13679">
    <property type="entry name" value="Methyltransf_32"/>
    <property type="match status" value="1"/>
</dbReference>
<evidence type="ECO:0000313" key="3">
    <source>
        <dbReference type="Proteomes" id="UP000095751"/>
    </source>
</evidence>
<dbReference type="AlphaFoldDB" id="A0A1E7FHX5"/>
<accession>A0A1E7FHX5</accession>
<dbReference type="InterPro" id="IPR029063">
    <property type="entry name" value="SAM-dependent_MTases_sf"/>
</dbReference>
<feature type="domain" description="Methyltransferase" evidence="1">
    <location>
        <begin position="36"/>
        <end position="196"/>
    </location>
</feature>
<name>A0A1E7FHX5_9STRA</name>
<proteinExistence type="predicted"/>
<dbReference type="GO" id="GO:0005737">
    <property type="term" value="C:cytoplasm"/>
    <property type="evidence" value="ECO:0007669"/>
    <property type="project" value="TreeGrafter"/>
</dbReference>
<dbReference type="SUPFAM" id="SSF53335">
    <property type="entry name" value="S-adenosyl-L-methionine-dependent methyltransferases"/>
    <property type="match status" value="1"/>
</dbReference>
<dbReference type="InParanoid" id="A0A1E7FHX5"/>
<dbReference type="PANTHER" id="PTHR13369">
    <property type="match status" value="1"/>
</dbReference>
<dbReference type="Proteomes" id="UP000095751">
    <property type="component" value="Unassembled WGS sequence"/>
</dbReference>
<dbReference type="OrthoDB" id="207002at2759"/>
<dbReference type="KEGG" id="fcy:FRACYDRAFT_268782"/>
<keyword evidence="3" id="KW-1185">Reference proteome</keyword>